<evidence type="ECO:0000256" key="9">
    <source>
        <dbReference type="SAM" id="Phobius"/>
    </source>
</evidence>
<evidence type="ECO:0000256" key="4">
    <source>
        <dbReference type="ARBA" id="ARBA00022475"/>
    </source>
</evidence>
<dbReference type="RefSeq" id="WP_069307443.1">
    <property type="nucleotide sequence ID" value="NZ_MCRJ01000078.1"/>
</dbReference>
<keyword evidence="11" id="KW-1185">Reference proteome</keyword>
<dbReference type="AlphaFoldDB" id="A0A1E3H087"/>
<name>A0A1E3H087_9HYPH</name>
<dbReference type="PIRSF" id="PIRSF016661">
    <property type="entry name" value="BioY"/>
    <property type="match status" value="1"/>
</dbReference>
<protein>
    <recommendedName>
        <fullName evidence="8">Biotin transporter</fullName>
    </recommendedName>
</protein>
<evidence type="ECO:0000256" key="2">
    <source>
        <dbReference type="ARBA" id="ARBA00010692"/>
    </source>
</evidence>
<dbReference type="GO" id="GO:0005886">
    <property type="term" value="C:plasma membrane"/>
    <property type="evidence" value="ECO:0007669"/>
    <property type="project" value="UniProtKB-SubCell"/>
</dbReference>
<dbReference type="OrthoDB" id="9803495at2"/>
<dbReference type="PANTHER" id="PTHR34295">
    <property type="entry name" value="BIOTIN TRANSPORTER BIOY"/>
    <property type="match status" value="1"/>
</dbReference>
<evidence type="ECO:0000313" key="11">
    <source>
        <dbReference type="Proteomes" id="UP000094622"/>
    </source>
</evidence>
<dbReference type="PANTHER" id="PTHR34295:SF4">
    <property type="entry name" value="BIOTIN TRANSPORTER BIOY-RELATED"/>
    <property type="match status" value="1"/>
</dbReference>
<dbReference type="PATRIC" id="fig|1439726.3.peg.3147"/>
<dbReference type="Pfam" id="PF02632">
    <property type="entry name" value="BioY"/>
    <property type="match status" value="1"/>
</dbReference>
<evidence type="ECO:0000313" key="10">
    <source>
        <dbReference type="EMBL" id="ODN69700.1"/>
    </source>
</evidence>
<dbReference type="EMBL" id="MCRJ01000078">
    <property type="protein sequence ID" value="ODN69700.1"/>
    <property type="molecule type" value="Genomic_DNA"/>
</dbReference>
<evidence type="ECO:0000256" key="1">
    <source>
        <dbReference type="ARBA" id="ARBA00004651"/>
    </source>
</evidence>
<feature type="transmembrane region" description="Helical" evidence="9">
    <location>
        <begin position="86"/>
        <end position="107"/>
    </location>
</feature>
<dbReference type="Gene3D" id="1.10.1760.20">
    <property type="match status" value="1"/>
</dbReference>
<keyword evidence="3 8" id="KW-0813">Transport</keyword>
<organism evidence="10 11">
    <name type="scientific">Methylobrevis pamukkalensis</name>
    <dbReference type="NCBI Taxonomy" id="1439726"/>
    <lineage>
        <taxon>Bacteria</taxon>
        <taxon>Pseudomonadati</taxon>
        <taxon>Pseudomonadota</taxon>
        <taxon>Alphaproteobacteria</taxon>
        <taxon>Hyphomicrobiales</taxon>
        <taxon>Pleomorphomonadaceae</taxon>
        <taxon>Methylobrevis</taxon>
    </lineage>
</organism>
<feature type="transmembrane region" description="Helical" evidence="9">
    <location>
        <begin position="119"/>
        <end position="142"/>
    </location>
</feature>
<evidence type="ECO:0000256" key="6">
    <source>
        <dbReference type="ARBA" id="ARBA00022989"/>
    </source>
</evidence>
<comment type="subcellular location">
    <subcellularLocation>
        <location evidence="1 8">Cell membrane</location>
        <topology evidence="1 8">Multi-pass membrane protein</topology>
    </subcellularLocation>
</comment>
<evidence type="ECO:0000256" key="3">
    <source>
        <dbReference type="ARBA" id="ARBA00022448"/>
    </source>
</evidence>
<reference evidence="10 11" key="1">
    <citation type="submission" date="2016-07" db="EMBL/GenBank/DDBJ databases">
        <title>Draft Genome Sequence of Methylobrevis pamukkalensis PK2.</title>
        <authorList>
            <person name="Vasilenko O.V."/>
            <person name="Doronina N.V."/>
            <person name="Shmareva M.N."/>
            <person name="Tarlachkov S.V."/>
            <person name="Mustakhimov I."/>
            <person name="Trotsenko Y.A."/>
        </authorList>
    </citation>
    <scope>NUCLEOTIDE SEQUENCE [LARGE SCALE GENOMIC DNA]</scope>
    <source>
        <strain evidence="10 11">PK2</strain>
    </source>
</reference>
<comment type="similarity">
    <text evidence="2 8">Belongs to the BioY family.</text>
</comment>
<feature type="transmembrane region" description="Helical" evidence="9">
    <location>
        <begin position="6"/>
        <end position="29"/>
    </location>
</feature>
<dbReference type="GO" id="GO:0015225">
    <property type="term" value="F:biotin transmembrane transporter activity"/>
    <property type="evidence" value="ECO:0007669"/>
    <property type="project" value="UniProtKB-UniRule"/>
</dbReference>
<accession>A0A1E3H087</accession>
<evidence type="ECO:0000256" key="5">
    <source>
        <dbReference type="ARBA" id="ARBA00022692"/>
    </source>
</evidence>
<proteinExistence type="inferred from homology"/>
<gene>
    <name evidence="10" type="primary">bioY</name>
    <name evidence="10" type="ORF">A6302_02994</name>
</gene>
<evidence type="ECO:0000256" key="8">
    <source>
        <dbReference type="PIRNR" id="PIRNR016661"/>
    </source>
</evidence>
<dbReference type="InterPro" id="IPR003784">
    <property type="entry name" value="BioY"/>
</dbReference>
<keyword evidence="4 8" id="KW-1003">Cell membrane</keyword>
<feature type="transmembrane region" description="Helical" evidence="9">
    <location>
        <begin position="41"/>
        <end position="66"/>
    </location>
</feature>
<keyword evidence="6 9" id="KW-1133">Transmembrane helix</keyword>
<sequence length="187" mass="18524">MTNRDFVLIVLFSAIICTLGLVPPIQIGFIPVPITLQSLGVMLAGLCLGARGAGLAVIVVMILVAAGVPVLSGGRGGLGVYAGPTAGFLVGWLPGAIVTGLLADRLVGPSRAATRKAAVIGGTMAALAGGVVVVYALGIPWLSFIADVPLGKAAAGSLLFIPGDVVKAMLAALIAHGVAKAFPLPRG</sequence>
<feature type="transmembrane region" description="Helical" evidence="9">
    <location>
        <begin position="154"/>
        <end position="179"/>
    </location>
</feature>
<dbReference type="Proteomes" id="UP000094622">
    <property type="component" value="Unassembled WGS sequence"/>
</dbReference>
<keyword evidence="5 9" id="KW-0812">Transmembrane</keyword>
<keyword evidence="7 8" id="KW-0472">Membrane</keyword>
<comment type="caution">
    <text evidence="10">The sequence shown here is derived from an EMBL/GenBank/DDBJ whole genome shotgun (WGS) entry which is preliminary data.</text>
</comment>
<evidence type="ECO:0000256" key="7">
    <source>
        <dbReference type="ARBA" id="ARBA00023136"/>
    </source>
</evidence>